<accession>A0A3B1A9Z0</accession>
<dbReference type="InterPro" id="IPR004045">
    <property type="entry name" value="Glutathione_S-Trfase_N"/>
</dbReference>
<dbReference type="GO" id="GO:0005737">
    <property type="term" value="C:cytoplasm"/>
    <property type="evidence" value="ECO:0007669"/>
    <property type="project" value="InterPro"/>
</dbReference>
<dbReference type="InterPro" id="IPR034333">
    <property type="entry name" value="GST_Zeta_N"/>
</dbReference>
<dbReference type="GO" id="GO:0004364">
    <property type="term" value="F:glutathione transferase activity"/>
    <property type="evidence" value="ECO:0007669"/>
    <property type="project" value="UniProtKB-EC"/>
</dbReference>
<sequence length="220" mass="25338">MNSTKIQLYSYFRSSAAYRVRIALNLKNIHYETIAVDLTKEGGENWKKQYLKINPQGFVPALHHNELLLTQSLAIIEYLEEKYPTPSISPMDISNRALSRAMAHLISCDIHPLNNLRILDYLRSELSCDKSTIDKWYCHWITQGCQAVEELLRDRSSEYRFCYGDAPSFADICLVPQLYNAKRFHCDTSQYHLIDTIVTNCNSLSAFQNAAPENQADVKH</sequence>
<dbReference type="PROSITE" id="PS50405">
    <property type="entry name" value="GST_CTER"/>
    <property type="match status" value="1"/>
</dbReference>
<dbReference type="EC" id="2.5.1.18" evidence="4"/>
<keyword evidence="4" id="KW-0413">Isomerase</keyword>
<comment type="similarity">
    <text evidence="1">Belongs to the GST superfamily. Zeta family.</text>
</comment>
<dbReference type="PANTHER" id="PTHR42673">
    <property type="entry name" value="MALEYLACETOACETATE ISOMERASE"/>
    <property type="match status" value="1"/>
</dbReference>
<dbReference type="InterPro" id="IPR036282">
    <property type="entry name" value="Glutathione-S-Trfase_C_sf"/>
</dbReference>
<dbReference type="CDD" id="cd03191">
    <property type="entry name" value="GST_C_Zeta"/>
    <property type="match status" value="1"/>
</dbReference>
<gene>
    <name evidence="4" type="ORF">MNBD_GAMMA22-2490</name>
</gene>
<dbReference type="GO" id="GO:0016034">
    <property type="term" value="F:maleylacetoacetate isomerase activity"/>
    <property type="evidence" value="ECO:0007669"/>
    <property type="project" value="UniProtKB-EC"/>
</dbReference>
<dbReference type="GO" id="GO:0006749">
    <property type="term" value="P:glutathione metabolic process"/>
    <property type="evidence" value="ECO:0007669"/>
    <property type="project" value="TreeGrafter"/>
</dbReference>
<dbReference type="InterPro" id="IPR010987">
    <property type="entry name" value="Glutathione-S-Trfase_C-like"/>
</dbReference>
<protein>
    <submittedName>
        <fullName evidence="4">Maleylacetoacetate isomerase @ Glutathione S-transferase, zeta</fullName>
        <ecNumber evidence="4">2.5.1.18</ecNumber>
        <ecNumber evidence="4">5.2.1.2</ecNumber>
    </submittedName>
</protein>
<name>A0A3B1A9Z0_9ZZZZ</name>
<evidence type="ECO:0000256" key="1">
    <source>
        <dbReference type="ARBA" id="ARBA00010007"/>
    </source>
</evidence>
<dbReference type="Gene3D" id="3.40.30.10">
    <property type="entry name" value="Glutaredoxin"/>
    <property type="match status" value="1"/>
</dbReference>
<reference evidence="4" key="1">
    <citation type="submission" date="2018-06" db="EMBL/GenBank/DDBJ databases">
        <authorList>
            <person name="Zhirakovskaya E."/>
        </authorList>
    </citation>
    <scope>NUCLEOTIDE SEQUENCE</scope>
</reference>
<evidence type="ECO:0000259" key="2">
    <source>
        <dbReference type="PROSITE" id="PS50404"/>
    </source>
</evidence>
<organism evidence="4">
    <name type="scientific">hydrothermal vent metagenome</name>
    <dbReference type="NCBI Taxonomy" id="652676"/>
    <lineage>
        <taxon>unclassified sequences</taxon>
        <taxon>metagenomes</taxon>
        <taxon>ecological metagenomes</taxon>
    </lineage>
</organism>
<keyword evidence="4" id="KW-0808">Transferase</keyword>
<dbReference type="SFLD" id="SFLDG00358">
    <property type="entry name" value="Main_(cytGST)"/>
    <property type="match status" value="1"/>
</dbReference>
<dbReference type="InterPro" id="IPR034330">
    <property type="entry name" value="GST_Zeta_C"/>
</dbReference>
<feature type="domain" description="GST N-terminal" evidence="2">
    <location>
        <begin position="4"/>
        <end position="87"/>
    </location>
</feature>
<dbReference type="CDD" id="cd03042">
    <property type="entry name" value="GST_N_Zeta"/>
    <property type="match status" value="1"/>
</dbReference>
<dbReference type="Gene3D" id="1.20.1050.10">
    <property type="match status" value="1"/>
</dbReference>
<dbReference type="EC" id="5.2.1.2" evidence="4"/>
<proteinExistence type="inferred from homology"/>
<dbReference type="InterPro" id="IPR040079">
    <property type="entry name" value="Glutathione_S-Trfase"/>
</dbReference>
<dbReference type="AlphaFoldDB" id="A0A3B1A9Z0"/>
<dbReference type="InterPro" id="IPR005955">
    <property type="entry name" value="GST_Zeta"/>
</dbReference>
<dbReference type="PANTHER" id="PTHR42673:SF21">
    <property type="entry name" value="GLUTATHIONE S-TRANSFERASE YFCF"/>
    <property type="match status" value="1"/>
</dbReference>
<dbReference type="GO" id="GO:0006559">
    <property type="term" value="P:L-phenylalanine catabolic process"/>
    <property type="evidence" value="ECO:0007669"/>
    <property type="project" value="TreeGrafter"/>
</dbReference>
<dbReference type="SFLD" id="SFLDS00019">
    <property type="entry name" value="Glutathione_Transferase_(cytos"/>
    <property type="match status" value="1"/>
</dbReference>
<evidence type="ECO:0000259" key="3">
    <source>
        <dbReference type="PROSITE" id="PS50405"/>
    </source>
</evidence>
<evidence type="ECO:0000313" key="4">
    <source>
        <dbReference type="EMBL" id="VAW98410.1"/>
    </source>
</evidence>
<dbReference type="Pfam" id="PF02798">
    <property type="entry name" value="GST_N"/>
    <property type="match status" value="1"/>
</dbReference>
<dbReference type="EMBL" id="UOFS01000037">
    <property type="protein sequence ID" value="VAW98410.1"/>
    <property type="molecule type" value="Genomic_DNA"/>
</dbReference>
<dbReference type="InterPro" id="IPR036249">
    <property type="entry name" value="Thioredoxin-like_sf"/>
</dbReference>
<dbReference type="PROSITE" id="PS50404">
    <property type="entry name" value="GST_NTER"/>
    <property type="match status" value="1"/>
</dbReference>
<dbReference type="NCBIfam" id="TIGR01262">
    <property type="entry name" value="maiA"/>
    <property type="match status" value="1"/>
</dbReference>
<dbReference type="SUPFAM" id="SSF47616">
    <property type="entry name" value="GST C-terminal domain-like"/>
    <property type="match status" value="1"/>
</dbReference>
<feature type="domain" description="GST C-terminal" evidence="3">
    <location>
        <begin position="92"/>
        <end position="220"/>
    </location>
</feature>
<dbReference type="SUPFAM" id="SSF52833">
    <property type="entry name" value="Thioredoxin-like"/>
    <property type="match status" value="1"/>
</dbReference>